<reference evidence="13 14" key="1">
    <citation type="submission" date="2015-05" db="EMBL/GenBank/DDBJ databases">
        <authorList>
            <person name="Wang D.B."/>
            <person name="Wang M."/>
        </authorList>
    </citation>
    <scope>NUCLEOTIDE SEQUENCE [LARGE SCALE GENOMIC DNA]</scope>
    <source>
        <strain evidence="13">VL1</strain>
    </source>
</reference>
<accession>A0A0G4MGU4</accession>
<feature type="domain" description="Peptidase M20 dimerisation" evidence="12">
    <location>
        <begin position="214"/>
        <end position="321"/>
    </location>
</feature>
<dbReference type="InterPro" id="IPR001261">
    <property type="entry name" value="ArgE/DapE_CS"/>
</dbReference>
<name>A0A0G4MGU4_VERLO</name>
<dbReference type="Gene3D" id="3.30.70.360">
    <property type="match status" value="1"/>
</dbReference>
<gene>
    <name evidence="13" type="ORF">BN1708_001190</name>
</gene>
<dbReference type="InterPro" id="IPR036264">
    <property type="entry name" value="Bact_exopeptidase_dim_dom"/>
</dbReference>
<dbReference type="GO" id="GO:0046872">
    <property type="term" value="F:metal ion binding"/>
    <property type="evidence" value="ECO:0007669"/>
    <property type="project" value="UniProtKB-KW"/>
</dbReference>
<dbReference type="Pfam" id="PF01546">
    <property type="entry name" value="Peptidase_M20"/>
    <property type="match status" value="1"/>
</dbReference>
<evidence type="ECO:0000313" key="14">
    <source>
        <dbReference type="Proteomes" id="UP000044602"/>
    </source>
</evidence>
<dbReference type="GO" id="GO:0009014">
    <property type="term" value="F:succinyl-diaminopimelate desuccinylase activity"/>
    <property type="evidence" value="ECO:0007669"/>
    <property type="project" value="UniProtKB-EC"/>
</dbReference>
<dbReference type="SUPFAM" id="SSF55031">
    <property type="entry name" value="Bacterial exopeptidase dimerisation domain"/>
    <property type="match status" value="1"/>
</dbReference>
<dbReference type="InterPro" id="IPR002933">
    <property type="entry name" value="Peptidase_M20"/>
</dbReference>
<evidence type="ECO:0000256" key="2">
    <source>
        <dbReference type="ARBA" id="ARBA00001947"/>
    </source>
</evidence>
<evidence type="ECO:0000256" key="3">
    <source>
        <dbReference type="ARBA" id="ARBA00005130"/>
    </source>
</evidence>
<organism evidence="13 14">
    <name type="scientific">Verticillium longisporum</name>
    <name type="common">Verticillium dahliae var. longisporum</name>
    <dbReference type="NCBI Taxonomy" id="100787"/>
    <lineage>
        <taxon>Eukaryota</taxon>
        <taxon>Fungi</taxon>
        <taxon>Dikarya</taxon>
        <taxon>Ascomycota</taxon>
        <taxon>Pezizomycotina</taxon>
        <taxon>Sordariomycetes</taxon>
        <taxon>Hypocreomycetidae</taxon>
        <taxon>Glomerellales</taxon>
        <taxon>Plectosphaerellaceae</taxon>
        <taxon>Verticillium</taxon>
    </lineage>
</organism>
<dbReference type="InterPro" id="IPR010182">
    <property type="entry name" value="ArgE/DapE"/>
</dbReference>
<evidence type="ECO:0000256" key="4">
    <source>
        <dbReference type="ARBA" id="ARBA00006247"/>
    </source>
</evidence>
<dbReference type="CDD" id="cd02697">
    <property type="entry name" value="M20_like"/>
    <property type="match status" value="1"/>
</dbReference>
<dbReference type="EC" id="3.5.1.18" evidence="5"/>
<dbReference type="PANTHER" id="PTHR43808">
    <property type="entry name" value="ACETYLORNITHINE DEACETYLASE"/>
    <property type="match status" value="1"/>
</dbReference>
<feature type="non-terminal residue" evidence="13">
    <location>
        <position position="980"/>
    </location>
</feature>
<dbReference type="SUPFAM" id="SSF53187">
    <property type="entry name" value="Zn-dependent exopeptidases"/>
    <property type="match status" value="1"/>
</dbReference>
<proteinExistence type="inferred from homology"/>
<dbReference type="AlphaFoldDB" id="A0A0G4MGU4"/>
<comment type="cofactor">
    <cofactor evidence="1">
        <name>Co(2+)</name>
        <dbReference type="ChEBI" id="CHEBI:48828"/>
    </cofactor>
</comment>
<evidence type="ECO:0000313" key="13">
    <source>
        <dbReference type="EMBL" id="CRK33513.1"/>
    </source>
</evidence>
<evidence type="ECO:0000256" key="11">
    <source>
        <dbReference type="ARBA" id="ARBA00051301"/>
    </source>
</evidence>
<comment type="cofactor">
    <cofactor evidence="2">
        <name>Zn(2+)</name>
        <dbReference type="ChEBI" id="CHEBI:29105"/>
    </cofactor>
</comment>
<dbReference type="Gene3D" id="3.40.630.10">
    <property type="entry name" value="Zn peptidases"/>
    <property type="match status" value="1"/>
</dbReference>
<dbReference type="EMBL" id="CVQH01022527">
    <property type="protein sequence ID" value="CRK33513.1"/>
    <property type="molecule type" value="Genomic_DNA"/>
</dbReference>
<dbReference type="NCBIfam" id="TIGR01910">
    <property type="entry name" value="DapE-ArgE"/>
    <property type="match status" value="1"/>
</dbReference>
<dbReference type="InterPro" id="IPR050072">
    <property type="entry name" value="Peptidase_M20A"/>
</dbReference>
<evidence type="ECO:0000256" key="6">
    <source>
        <dbReference type="ARBA" id="ARBA00016853"/>
    </source>
</evidence>
<protein>
    <recommendedName>
        <fullName evidence="6">Probable succinyl-diaminopimelate desuccinylase</fullName>
        <ecNumber evidence="5">3.5.1.18</ecNumber>
    </recommendedName>
</protein>
<evidence type="ECO:0000256" key="10">
    <source>
        <dbReference type="ARBA" id="ARBA00023285"/>
    </source>
</evidence>
<evidence type="ECO:0000259" key="12">
    <source>
        <dbReference type="Pfam" id="PF07687"/>
    </source>
</evidence>
<sequence length="980" mass="109080">MCCDSNTPHPHLQIILMGDAADSASHQRLDAWVDAHFDEEISFLQSLVRLPTDTPKGNNAPHAELTADLLRTFGLEAERHPVPEAEVRAYGMESITNLIVRRRYGPGGRTIALNAHGDVVPPGEGWTRDPYAAVVEGGVMYGRATAVSKSDFASFTFAVRALESLGAALKGAIELHFTYDEEFGGELGPGWLLRQGLTKPDLLIAAGFSYQVVTAHNGCLQMEVTVHGKQAHAAIPDTGVDALQGAVAILNALYALNAQYREIRSEVQGITHPYLNVGRIEGGTNTNVVPGKVTFKLDRRMIPEENPVEVEAEIRRTIEGAAASVAGVSVDLRRLLLAKSMRPLPGTKPLVEAIQTHTERVFGEAAPAIGTPLYTDVRLYAEAGIPGVIYGAGPRTVLESHAKRADERLQLEDLRRATKVIARSLLDLLVYDQHAMPVTTRAQESKARAETCHILLLSTEIHLLILHHLLPSIESIHAVSKTCKKLYDVALNLTVHTFRYLGGESRREDDLDRFTARTMQFIRYVTITKPQLAQHVKCVILGQLNSEGWGQLSKSRAPKGKELALYKGLIERTLTEADGEDWKLWRFEWLAGLAKLSEDAEVALLLVACPNIEVLLMEESTEPVILKRVINVAGQRGAKSSNPGSSTEVNAPLRHLKELYMESGELKYGHLSFSDFAKAFQIPSLRSYEVVRANGEDYRAGEFEALPKRSSNVEEIILRASCITPKVLKAMTAVPRALVSFEYTRGVYHMYDEEMKPRDLVEAVVRHAASLEYLHINSEDDWPTGGNPETFVMGLGLRRLTALKQLAAGMQALTGTRNPYPPQNENMNYDNVPEVVEDSPRMVECLPENLEFLQIQACGKPVLPHVQELFDARAAGRFPRLRHVRLLFNKELISSDDIDLHYDEGLLRLEVYLQSDENRFYDLIQIVGRRCLAACTRIYSYDIRDRWLKYRYQDVARARVNEGVLYEPGPGGMTEEKSKL</sequence>
<evidence type="ECO:0000256" key="1">
    <source>
        <dbReference type="ARBA" id="ARBA00001941"/>
    </source>
</evidence>
<dbReference type="STRING" id="100787.A0A0G4MGU4"/>
<dbReference type="InterPro" id="IPR011650">
    <property type="entry name" value="Peptidase_M20_dimer"/>
</dbReference>
<dbReference type="UniPathway" id="UPA00034">
    <property type="reaction ID" value="UER00021"/>
</dbReference>
<keyword evidence="9" id="KW-0862">Zinc</keyword>
<keyword evidence="10" id="KW-0170">Cobalt</keyword>
<dbReference type="PROSITE" id="PS00758">
    <property type="entry name" value="ARGE_DAPE_CPG2_1"/>
    <property type="match status" value="1"/>
</dbReference>
<evidence type="ECO:0000256" key="5">
    <source>
        <dbReference type="ARBA" id="ARBA00011921"/>
    </source>
</evidence>
<keyword evidence="8" id="KW-0378">Hydrolase</keyword>
<comment type="pathway">
    <text evidence="3">Amino-acid biosynthesis; L-lysine biosynthesis via DAP pathway; LL-2,6-diaminopimelate from (S)-tetrahydrodipicolinate (succinylase route): step 3/3.</text>
</comment>
<dbReference type="Proteomes" id="UP000044602">
    <property type="component" value="Unassembled WGS sequence"/>
</dbReference>
<dbReference type="Pfam" id="PF07687">
    <property type="entry name" value="M20_dimer"/>
    <property type="match status" value="1"/>
</dbReference>
<evidence type="ECO:0000256" key="7">
    <source>
        <dbReference type="ARBA" id="ARBA00022723"/>
    </source>
</evidence>
<evidence type="ECO:0000256" key="8">
    <source>
        <dbReference type="ARBA" id="ARBA00022801"/>
    </source>
</evidence>
<comment type="catalytic activity">
    <reaction evidence="11">
        <text>N-succinyl-(2S,6S)-2,6-diaminopimelate + H2O = (2S,6S)-2,6-diaminopimelate + succinate</text>
        <dbReference type="Rhea" id="RHEA:22608"/>
        <dbReference type="ChEBI" id="CHEBI:15377"/>
        <dbReference type="ChEBI" id="CHEBI:30031"/>
        <dbReference type="ChEBI" id="CHEBI:57609"/>
        <dbReference type="ChEBI" id="CHEBI:58087"/>
        <dbReference type="EC" id="3.5.1.18"/>
    </reaction>
</comment>
<evidence type="ECO:0000256" key="9">
    <source>
        <dbReference type="ARBA" id="ARBA00022833"/>
    </source>
</evidence>
<dbReference type="GO" id="GO:0009089">
    <property type="term" value="P:lysine biosynthetic process via diaminopimelate"/>
    <property type="evidence" value="ECO:0007669"/>
    <property type="project" value="UniProtKB-UniPathway"/>
</dbReference>
<keyword evidence="7" id="KW-0479">Metal-binding</keyword>
<keyword evidence="14" id="KW-1185">Reference proteome</keyword>
<comment type="similarity">
    <text evidence="4">Belongs to the peptidase M20A family.</text>
</comment>